<keyword evidence="1 2" id="KW-0732">Signal</keyword>
<dbReference type="Pfam" id="PF18962">
    <property type="entry name" value="Por_Secre_tail"/>
    <property type="match status" value="1"/>
</dbReference>
<evidence type="ECO:0000313" key="4">
    <source>
        <dbReference type="EMBL" id="MFL9844635.1"/>
    </source>
</evidence>
<dbReference type="InterPro" id="IPR013740">
    <property type="entry name" value="Redoxin"/>
</dbReference>
<dbReference type="EMBL" id="JBELPZ010000008">
    <property type="protein sequence ID" value="MFL9844635.1"/>
    <property type="molecule type" value="Genomic_DNA"/>
</dbReference>
<comment type="caution">
    <text evidence="4">The sequence shown here is derived from an EMBL/GenBank/DDBJ whole genome shotgun (WGS) entry which is preliminary data.</text>
</comment>
<evidence type="ECO:0000256" key="2">
    <source>
        <dbReference type="SAM" id="SignalP"/>
    </source>
</evidence>
<gene>
    <name evidence="4" type="ORF">ABS766_09405</name>
</gene>
<name>A0ABW8YZP2_9FLAO</name>
<dbReference type="PROSITE" id="PS51352">
    <property type="entry name" value="THIOREDOXIN_2"/>
    <property type="match status" value="1"/>
</dbReference>
<dbReference type="InterPro" id="IPR013766">
    <property type="entry name" value="Thioredoxin_domain"/>
</dbReference>
<evidence type="ECO:0000313" key="5">
    <source>
        <dbReference type="Proteomes" id="UP001629156"/>
    </source>
</evidence>
<evidence type="ECO:0000259" key="3">
    <source>
        <dbReference type="PROSITE" id="PS51352"/>
    </source>
</evidence>
<feature type="signal peptide" evidence="2">
    <location>
        <begin position="1"/>
        <end position="19"/>
    </location>
</feature>
<dbReference type="NCBIfam" id="TIGR04183">
    <property type="entry name" value="Por_Secre_tail"/>
    <property type="match status" value="1"/>
</dbReference>
<feature type="chain" id="PRO_5046795698" evidence="2">
    <location>
        <begin position="20"/>
        <end position="511"/>
    </location>
</feature>
<proteinExistence type="predicted"/>
<organism evidence="4 5">
    <name type="scientific">Flavobacterium rhizosphaerae</name>
    <dbReference type="NCBI Taxonomy" id="3163298"/>
    <lineage>
        <taxon>Bacteria</taxon>
        <taxon>Pseudomonadati</taxon>
        <taxon>Bacteroidota</taxon>
        <taxon>Flavobacteriia</taxon>
        <taxon>Flavobacteriales</taxon>
        <taxon>Flavobacteriaceae</taxon>
        <taxon>Flavobacterium</taxon>
    </lineage>
</organism>
<accession>A0ABW8YZP2</accession>
<keyword evidence="5" id="KW-1185">Reference proteome</keyword>
<dbReference type="InterPro" id="IPR026444">
    <property type="entry name" value="Secre_tail"/>
</dbReference>
<evidence type="ECO:0000256" key="1">
    <source>
        <dbReference type="ARBA" id="ARBA00022729"/>
    </source>
</evidence>
<dbReference type="Pfam" id="PF08534">
    <property type="entry name" value="Redoxin"/>
    <property type="match status" value="1"/>
</dbReference>
<sequence>MKKNLLTALFAFAFITASAQVQGDNNSLADGSNAPDFTAVDINGNTHSLYADYLDQGKSVVIDFSATWCGPCWNYHQTHAMADFYEAYGPDGSDEAMVFFIEGDIVNTNLENIYGEQGPIAPSQGNWTIGSPYPIIEDTEELNLGAASNYDVDYFPTMYTICANTKTTMKADQKTAAQLRTAINECQTLVGVPNHGQLSIVSTATTTFVDNAIRICADGEMKNIATKLKNFGNNNITSATVVVKENGTVVGTKEYTGNLAQFANAPTVTVEGVALHEGLTYTIEVADINGEVPFNTDLTVAEFEVVEADESNNNILVECYTDSYPAEISWEIKNSAGTVVAYGGNYQGNGGNSGGADANTVKSYGYELEGDMDCYTVVFKDSYGDGWSLGTQEFIGLKITSTQGVVYEYAPGNFGTSLTVKSAFKTTGVLSTPDVATKKFAIYPNPSTGIFNFTTSEAVDVTVIDLTGKVVYTAQGLNDGASINLGNLQKGIYIAHVKGATTQTNEKLVIE</sequence>
<dbReference type="RefSeq" id="WP_408084888.1">
    <property type="nucleotide sequence ID" value="NZ_JBELPZ010000008.1"/>
</dbReference>
<reference evidence="4 5" key="1">
    <citation type="submission" date="2024-06" db="EMBL/GenBank/DDBJ databases">
        <authorList>
            <person name="Kaempfer P."/>
            <person name="Viver T."/>
        </authorList>
    </citation>
    <scope>NUCLEOTIDE SEQUENCE [LARGE SCALE GENOMIC DNA]</scope>
    <source>
        <strain evidence="4 5">ST-119</strain>
    </source>
</reference>
<dbReference type="InterPro" id="IPR036249">
    <property type="entry name" value="Thioredoxin-like_sf"/>
</dbReference>
<dbReference type="Gene3D" id="3.40.30.10">
    <property type="entry name" value="Glutaredoxin"/>
    <property type="match status" value="1"/>
</dbReference>
<protein>
    <submittedName>
        <fullName evidence="4">T9SS type A sorting domain-containing protein</fullName>
    </submittedName>
</protein>
<dbReference type="SUPFAM" id="SSF52833">
    <property type="entry name" value="Thioredoxin-like"/>
    <property type="match status" value="1"/>
</dbReference>
<feature type="domain" description="Thioredoxin" evidence="3">
    <location>
        <begin position="28"/>
        <end position="188"/>
    </location>
</feature>
<dbReference type="Proteomes" id="UP001629156">
    <property type="component" value="Unassembled WGS sequence"/>
</dbReference>